<name>K2G950_9BACT</name>
<gene>
    <name evidence="1" type="ORF">ACD_4C00211G0002</name>
</gene>
<accession>K2G950</accession>
<comment type="caution">
    <text evidence="1">The sequence shown here is derived from an EMBL/GenBank/DDBJ whole genome shotgun (WGS) entry which is preliminary data.</text>
</comment>
<evidence type="ECO:0000313" key="1">
    <source>
        <dbReference type="EMBL" id="EKE26639.1"/>
    </source>
</evidence>
<proteinExistence type="predicted"/>
<sequence>MAEKIIETKTCKHCQENFDITDKDLEFYDKISPVFKGIKYSIPAPTLCPLCRDQRRYAFRNERYLYKRNSDASWKNIISVYSPDKKYTVYSPEEWFQDNWDSLDYSPANGIDFEKPFFDQLNELISTVPLIWLANTESENSAYNNYVKWIKNCYMSSVIYMGSEDIYYSSWIYTSKNIFDWKSVFDSEVCYELHDCRYCYNCFYVHNCSSCNHCYFSRNLNGCNNCLFCVNLQNKEYHIFNKQVSKEEFNEYVSKLFSWSHDEIEKTKKEFNDFSITKPFIYANLTNCENSTWDNLFNSRNSHMCFDLVDIEDCKYCTSWITKDSYDWLWWENNRCYEFSRVGWSNNVLFTFDWVQCNNVILCFSVYNSSDLFWCVGLKNKQYCIFNKQYTKEEYEELVPQIIEHMKKTWEWWEFLPSSISPFGYNETAASEFYPISKNEAIDSWFNWSDYENPKPDVAKIIPASKLPDNIKDIPDDIINWAIECELSWKPFRIIKQELDFYRKYNIPIPRMHPNQRHINRMNKRNPRKLYDRECQNTNCAEINNTADWKPAKFKTNYSPERKEKVYCKECYEKEII</sequence>
<protein>
    <submittedName>
        <fullName evidence="1">Uncharacterized protein</fullName>
    </submittedName>
</protein>
<reference evidence="1" key="1">
    <citation type="journal article" date="2012" name="Science">
        <title>Fermentation, hydrogen, and sulfur metabolism in multiple uncultivated bacterial phyla.</title>
        <authorList>
            <person name="Wrighton K.C."/>
            <person name="Thomas B.C."/>
            <person name="Sharon I."/>
            <person name="Miller C.S."/>
            <person name="Castelle C.J."/>
            <person name="VerBerkmoes N.C."/>
            <person name="Wilkins M.J."/>
            <person name="Hettich R.L."/>
            <person name="Lipton M.S."/>
            <person name="Williams K.H."/>
            <person name="Long P.E."/>
            <person name="Banfield J.F."/>
        </authorList>
    </citation>
    <scope>NUCLEOTIDE SEQUENCE [LARGE SCALE GENOMIC DNA]</scope>
</reference>
<dbReference type="EMBL" id="AMFJ01000727">
    <property type="protein sequence ID" value="EKE26639.1"/>
    <property type="molecule type" value="Genomic_DNA"/>
</dbReference>
<dbReference type="AlphaFoldDB" id="K2G950"/>
<organism evidence="1">
    <name type="scientific">uncultured bacterium</name>
    <name type="common">gcode 4</name>
    <dbReference type="NCBI Taxonomy" id="1234023"/>
    <lineage>
        <taxon>Bacteria</taxon>
        <taxon>environmental samples</taxon>
    </lineage>
</organism>